<evidence type="ECO:0000313" key="3">
    <source>
        <dbReference type="Proteomes" id="UP000286746"/>
    </source>
</evidence>
<name>A0A401WDH0_STREY</name>
<proteinExistence type="predicted"/>
<evidence type="ECO:0008006" key="4">
    <source>
        <dbReference type="Google" id="ProtNLM"/>
    </source>
</evidence>
<dbReference type="AlphaFoldDB" id="A0A401WDH0"/>
<evidence type="ECO:0000313" key="2">
    <source>
        <dbReference type="EMBL" id="GCD47352.1"/>
    </source>
</evidence>
<protein>
    <recommendedName>
        <fullName evidence="4">Secreted protein</fullName>
    </recommendedName>
</protein>
<keyword evidence="3" id="KW-1185">Reference proteome</keyword>
<organism evidence="2 3">
    <name type="scientific">Streptomyces paromomycinus</name>
    <name type="common">Streptomyces rimosus subsp. paromomycinus</name>
    <dbReference type="NCBI Taxonomy" id="92743"/>
    <lineage>
        <taxon>Bacteria</taxon>
        <taxon>Bacillati</taxon>
        <taxon>Actinomycetota</taxon>
        <taxon>Actinomycetes</taxon>
        <taxon>Kitasatosporales</taxon>
        <taxon>Streptomycetaceae</taxon>
        <taxon>Streptomyces</taxon>
    </lineage>
</organism>
<dbReference type="RefSeq" id="WP_125057487.1">
    <property type="nucleotide sequence ID" value="NZ_BHZD01000001.1"/>
</dbReference>
<feature type="signal peptide" evidence="1">
    <location>
        <begin position="1"/>
        <end position="19"/>
    </location>
</feature>
<dbReference type="EMBL" id="BHZD01000001">
    <property type="protein sequence ID" value="GCD47352.1"/>
    <property type="molecule type" value="Genomic_DNA"/>
</dbReference>
<comment type="caution">
    <text evidence="2">The sequence shown here is derived from an EMBL/GenBank/DDBJ whole genome shotgun (WGS) entry which is preliminary data.</text>
</comment>
<evidence type="ECO:0000256" key="1">
    <source>
        <dbReference type="SAM" id="SignalP"/>
    </source>
</evidence>
<reference evidence="2 3" key="1">
    <citation type="submission" date="2018-11" db="EMBL/GenBank/DDBJ databases">
        <title>Whole genome sequence of Streptomyces paromomycinus NBRC 15454(T).</title>
        <authorList>
            <person name="Komaki H."/>
            <person name="Tamura T."/>
        </authorList>
    </citation>
    <scope>NUCLEOTIDE SEQUENCE [LARGE SCALE GENOMIC DNA]</scope>
    <source>
        <strain evidence="2 3">NBRC 15454</strain>
    </source>
</reference>
<feature type="chain" id="PRO_5038939997" description="Secreted protein" evidence="1">
    <location>
        <begin position="20"/>
        <end position="66"/>
    </location>
</feature>
<accession>A0A401WDH0</accession>
<keyword evidence="1" id="KW-0732">Signal</keyword>
<sequence length="66" mass="6758">MIKKIAAAALLAGSVTATAQTTAQAVEVPQALAATAALTTQLISQVPHIHDVQPPPAFTAQKGDRR</sequence>
<gene>
    <name evidence="2" type="ORF">GKJPGBOP_07118</name>
</gene>
<dbReference type="Proteomes" id="UP000286746">
    <property type="component" value="Unassembled WGS sequence"/>
</dbReference>